<dbReference type="OrthoDB" id="7833808at2"/>
<evidence type="ECO:0000313" key="1">
    <source>
        <dbReference type="EMBL" id="SEK87440.1"/>
    </source>
</evidence>
<proteinExistence type="predicted"/>
<organism evidence="1 2">
    <name type="scientific">Jannaschia helgolandensis</name>
    <dbReference type="NCBI Taxonomy" id="188906"/>
    <lineage>
        <taxon>Bacteria</taxon>
        <taxon>Pseudomonadati</taxon>
        <taxon>Pseudomonadota</taxon>
        <taxon>Alphaproteobacteria</taxon>
        <taxon>Rhodobacterales</taxon>
        <taxon>Roseobacteraceae</taxon>
        <taxon>Jannaschia</taxon>
    </lineage>
</organism>
<dbReference type="RefSeq" id="WP_092761325.1">
    <property type="nucleotide sequence ID" value="NZ_FNZQ01000002.1"/>
</dbReference>
<dbReference type="EMBL" id="FNZQ01000002">
    <property type="protein sequence ID" value="SEK87440.1"/>
    <property type="molecule type" value="Genomic_DNA"/>
</dbReference>
<dbReference type="Proteomes" id="UP000199283">
    <property type="component" value="Unassembled WGS sequence"/>
</dbReference>
<accession>A0A1H7KLN2</accession>
<dbReference type="AlphaFoldDB" id="A0A1H7KLN2"/>
<keyword evidence="2" id="KW-1185">Reference proteome</keyword>
<evidence type="ECO:0000313" key="2">
    <source>
        <dbReference type="Proteomes" id="UP000199283"/>
    </source>
</evidence>
<name>A0A1H7KLN2_9RHOB</name>
<sequence>MIFNAPQPKNNQIPKISLRNIVRGSTGATYAIEAMKQATNPTEMTEMALWLRRHFRLSPYFKYLMPRNPSNVGGLSLGSTQDVLNELMWAIGILSAEQKILKGYIPQKALLDSLMADGDYEAASVCLDNVVKLTGWSHLALGMKCYLIGQTEGLEAQKSWIASQVFERTSAPVVFFAYWIGVRTEPAGEPLVFERSIKQYIDSTMDEEERVFLLHIMLGEPAPAASEALLLRQLQNQSVVDLYEGLVSQSIAAASDFRDSSQHFYEAFLPFMSEIGDPRAVSIAAAMGDERAFASLRSMLSEWTPSQELNFARTLGLEPISKGPEAFKKLVHSFCNDALNDRELRSSLGMTAYSAVWSTFSQYAATAYRLKSTTSLEEAIFQYRIRFVHDGGLDPFLCGLLHPAVVAEHIDEAQFESNGRHVELFELGRALAAHDHSSIQGNCRNLTHSIGREDPELLRLEVISHIEEGSLLPLIKRLHPLISTSPELIQWLPYSKIADAMTDDVIRQLGQHPETAVLLAHVVPFTGEQIRSQLIFAIEHFLSSMGCDRASELDPEFVRSNPAVKELILLGCKMDTLALSLCYEDGDEMQSERISELQLLASVDDELATQCSEEIEEIVRSQEIANAIDKLKTGKINCDENQIQAWARESLSGKFDGFRAFVDAGILPTTPGLAKELLVAIREGSASTLIFEVPKNEAASIAQELVGDLIAAYSFDPVFGLNSYLSLRVRHGTVSGQIRRSWTEERLLTTADSDGDRYELNEHWFEILRESLPVDQAALIGRLLGDFSRDLDQAITGLTDEKIQILSKAKPDGIIATGLADIVKLSFYDDASSLETFDEFLAGFSSLFWSNLDTTLEGTRKYLGQEFRSELEVMFDQLDQEISRITSMARVPPLSDAITRARLTTNQSVDEMLDWFRGSRPVDTDPFPIQDLASISLEIVKRLNPEFDPILVVTGDTDFVAVSALFLFTDVFFVLFDNAQKHSGFRRPSISIDVEVTAQKLLRVVFSSDCSEIETAGREATKANTMISNREYTSGLAAEGGTGLAKIAKIVENSRSQVPLQVSVTEQPDKFVVAMEFSYVDLGETKSMGELE</sequence>
<protein>
    <submittedName>
        <fullName evidence="1">Uncharacterized protein</fullName>
    </submittedName>
</protein>
<dbReference type="STRING" id="188906.SAMN04488526_1434"/>
<reference evidence="1 2" key="1">
    <citation type="submission" date="2016-10" db="EMBL/GenBank/DDBJ databases">
        <authorList>
            <person name="de Groot N.N."/>
        </authorList>
    </citation>
    <scope>NUCLEOTIDE SEQUENCE [LARGE SCALE GENOMIC DNA]</scope>
    <source>
        <strain evidence="1 2">DSM 14858</strain>
    </source>
</reference>
<gene>
    <name evidence="1" type="ORF">SAMN04488526_1434</name>
</gene>